<dbReference type="Proteomes" id="UP001143474">
    <property type="component" value="Unassembled WGS sequence"/>
</dbReference>
<dbReference type="AlphaFoldDB" id="A0A9W6IA66"/>
<gene>
    <name evidence="2" type="ORF">GCM10017600_72300</name>
</gene>
<organism evidence="2 3">
    <name type="scientific">Streptosporangium carneum</name>
    <dbReference type="NCBI Taxonomy" id="47481"/>
    <lineage>
        <taxon>Bacteria</taxon>
        <taxon>Bacillati</taxon>
        <taxon>Actinomycetota</taxon>
        <taxon>Actinomycetes</taxon>
        <taxon>Streptosporangiales</taxon>
        <taxon>Streptosporangiaceae</taxon>
        <taxon>Streptosporangium</taxon>
    </lineage>
</organism>
<comment type="caution">
    <text evidence="2">The sequence shown here is derived from an EMBL/GenBank/DDBJ whole genome shotgun (WGS) entry which is preliminary data.</text>
</comment>
<dbReference type="EMBL" id="BSEV01000026">
    <property type="protein sequence ID" value="GLK13819.1"/>
    <property type="molecule type" value="Genomic_DNA"/>
</dbReference>
<evidence type="ECO:0000313" key="3">
    <source>
        <dbReference type="Proteomes" id="UP001143474"/>
    </source>
</evidence>
<protein>
    <submittedName>
        <fullName evidence="2">Uncharacterized protein</fullName>
    </submittedName>
</protein>
<name>A0A9W6IA66_9ACTN</name>
<reference evidence="2" key="1">
    <citation type="journal article" date="2014" name="Int. J. Syst. Evol. Microbiol.">
        <title>Complete genome sequence of Corynebacterium casei LMG S-19264T (=DSM 44701T), isolated from a smear-ripened cheese.</title>
        <authorList>
            <consortium name="US DOE Joint Genome Institute (JGI-PGF)"/>
            <person name="Walter F."/>
            <person name="Albersmeier A."/>
            <person name="Kalinowski J."/>
            <person name="Ruckert C."/>
        </authorList>
    </citation>
    <scope>NUCLEOTIDE SEQUENCE</scope>
    <source>
        <strain evidence="2">VKM Ac-2007</strain>
    </source>
</reference>
<reference evidence="2" key="2">
    <citation type="submission" date="2023-01" db="EMBL/GenBank/DDBJ databases">
        <authorList>
            <person name="Sun Q."/>
            <person name="Evtushenko L."/>
        </authorList>
    </citation>
    <scope>NUCLEOTIDE SEQUENCE</scope>
    <source>
        <strain evidence="2">VKM Ac-2007</strain>
    </source>
</reference>
<keyword evidence="3" id="KW-1185">Reference proteome</keyword>
<evidence type="ECO:0000313" key="2">
    <source>
        <dbReference type="EMBL" id="GLK13819.1"/>
    </source>
</evidence>
<feature type="region of interest" description="Disordered" evidence="1">
    <location>
        <begin position="1"/>
        <end position="35"/>
    </location>
</feature>
<evidence type="ECO:0000256" key="1">
    <source>
        <dbReference type="SAM" id="MobiDB-lite"/>
    </source>
</evidence>
<sequence length="94" mass="9606">MKPGGDGAAAVTGQAVPGGPDLVPDGTIDGTSAGAAVTASQTGFPRWITTTPNSGFAVQRRMAGAFVLWTTFAWPDRPAPAHGVVTSRQRWGRG</sequence>
<accession>A0A9W6IA66</accession>
<proteinExistence type="predicted"/>